<dbReference type="InterPro" id="IPR008915">
    <property type="entry name" value="Peptidase_M50"/>
</dbReference>
<comment type="similarity">
    <text evidence="3">Belongs to the peptidase M50B family.</text>
</comment>
<dbReference type="CDD" id="cd06163">
    <property type="entry name" value="S2P-M50_PDZ_RseP-like"/>
    <property type="match status" value="1"/>
</dbReference>
<keyword evidence="4 13" id="KW-0645">Protease</keyword>
<dbReference type="Proteomes" id="UP000034231">
    <property type="component" value="Unassembled WGS sequence"/>
</dbReference>
<dbReference type="PANTHER" id="PTHR42837">
    <property type="entry name" value="REGULATOR OF SIGMA-E PROTEASE RSEP"/>
    <property type="match status" value="1"/>
</dbReference>
<dbReference type="GO" id="GO:0016020">
    <property type="term" value="C:membrane"/>
    <property type="evidence" value="ECO:0007669"/>
    <property type="project" value="UniProtKB-SubCell"/>
</dbReference>
<evidence type="ECO:0000313" key="13">
    <source>
        <dbReference type="EMBL" id="KKQ49642.1"/>
    </source>
</evidence>
<name>A0A0G0I537_9BACT</name>
<sequence length="353" mass="38368">MDIIIFVVALSILVLIHEFGHFFAAKATGVKVEEFGLGLPPKIIGKKKWGTIWSLNWLPIGGFCKLFGEDPGGKGANKSKDSFLSKNPWQKALIVLGGVLMNLVLAVVVFATVYTIVGIPIETDKVKIIGIAKDSPAEKAGLKEGDWVKNIGVAEVNESSELTAEIEKYRGKEVQLAVDREGQSIALPVQVREKAPDGEGLMGVVISNTEMQKIKWYEFYKGIGAGFKEAYFWGKIIGGGVYQMITGLLTGNVPKDVAGPIGMFQATSSIRNNQGFLAMVHFFGVVSVNLAVVNVLPFPALDGGRIVFVLYELLTKKRANEKLEMIVNNVGMMILLGLILLVTIGDISRIFIK</sequence>
<feature type="transmembrane region" description="Helical" evidence="11">
    <location>
        <begin position="276"/>
        <end position="296"/>
    </location>
</feature>
<dbReference type="GO" id="GO:0004222">
    <property type="term" value="F:metalloendopeptidase activity"/>
    <property type="evidence" value="ECO:0007669"/>
    <property type="project" value="InterPro"/>
</dbReference>
<keyword evidence="9 13" id="KW-0482">Metalloprotease</keyword>
<evidence type="ECO:0000256" key="9">
    <source>
        <dbReference type="ARBA" id="ARBA00023049"/>
    </source>
</evidence>
<evidence type="ECO:0000256" key="11">
    <source>
        <dbReference type="SAM" id="Phobius"/>
    </source>
</evidence>
<feature type="transmembrane region" description="Helical" evidence="11">
    <location>
        <begin position="92"/>
        <end position="117"/>
    </location>
</feature>
<evidence type="ECO:0000259" key="12">
    <source>
        <dbReference type="Pfam" id="PF02163"/>
    </source>
</evidence>
<evidence type="ECO:0000256" key="8">
    <source>
        <dbReference type="ARBA" id="ARBA00022989"/>
    </source>
</evidence>
<dbReference type="Pfam" id="PF02163">
    <property type="entry name" value="Peptidase_M50"/>
    <property type="match status" value="1"/>
</dbReference>
<evidence type="ECO:0000256" key="6">
    <source>
        <dbReference type="ARBA" id="ARBA00022801"/>
    </source>
</evidence>
<evidence type="ECO:0000256" key="4">
    <source>
        <dbReference type="ARBA" id="ARBA00022670"/>
    </source>
</evidence>
<evidence type="ECO:0000256" key="1">
    <source>
        <dbReference type="ARBA" id="ARBA00001947"/>
    </source>
</evidence>
<evidence type="ECO:0000256" key="10">
    <source>
        <dbReference type="ARBA" id="ARBA00023136"/>
    </source>
</evidence>
<dbReference type="InterPro" id="IPR036034">
    <property type="entry name" value="PDZ_sf"/>
</dbReference>
<reference evidence="13 14" key="1">
    <citation type="journal article" date="2015" name="Nature">
        <title>rRNA introns, odd ribosomes, and small enigmatic genomes across a large radiation of phyla.</title>
        <authorList>
            <person name="Brown C.T."/>
            <person name="Hug L.A."/>
            <person name="Thomas B.C."/>
            <person name="Sharon I."/>
            <person name="Castelle C.J."/>
            <person name="Singh A."/>
            <person name="Wilkins M.J."/>
            <person name="Williams K.H."/>
            <person name="Banfield J.F."/>
        </authorList>
    </citation>
    <scope>NUCLEOTIDE SEQUENCE [LARGE SCALE GENOMIC DNA]</scope>
</reference>
<proteinExistence type="inferred from homology"/>
<dbReference type="PANTHER" id="PTHR42837:SF2">
    <property type="entry name" value="MEMBRANE METALLOPROTEASE ARASP2, CHLOROPLASTIC-RELATED"/>
    <property type="match status" value="1"/>
</dbReference>
<keyword evidence="7" id="KW-0862">Zinc</keyword>
<feature type="transmembrane region" description="Helical" evidence="11">
    <location>
        <begin position="330"/>
        <end position="352"/>
    </location>
</feature>
<gene>
    <name evidence="13" type="ORF">US68_C0012G0037</name>
</gene>
<keyword evidence="5 11" id="KW-0812">Transmembrane</keyword>
<comment type="caution">
    <text evidence="13">The sequence shown here is derived from an EMBL/GenBank/DDBJ whole genome shotgun (WGS) entry which is preliminary data.</text>
</comment>
<evidence type="ECO:0000256" key="2">
    <source>
        <dbReference type="ARBA" id="ARBA00004141"/>
    </source>
</evidence>
<evidence type="ECO:0000256" key="5">
    <source>
        <dbReference type="ARBA" id="ARBA00022692"/>
    </source>
</evidence>
<protein>
    <submittedName>
        <fullName evidence="13">Membrane-associated zinc metalloprotease</fullName>
    </submittedName>
</protein>
<keyword evidence="8 11" id="KW-1133">Transmembrane helix</keyword>
<comment type="subcellular location">
    <subcellularLocation>
        <location evidence="2">Membrane</location>
        <topology evidence="2">Multi-pass membrane protein</topology>
    </subcellularLocation>
</comment>
<dbReference type="EMBL" id="LBTX01000012">
    <property type="protein sequence ID" value="KKQ49642.1"/>
    <property type="molecule type" value="Genomic_DNA"/>
</dbReference>
<keyword evidence="6" id="KW-0378">Hydrolase</keyword>
<evidence type="ECO:0000256" key="7">
    <source>
        <dbReference type="ARBA" id="ARBA00022833"/>
    </source>
</evidence>
<dbReference type="InterPro" id="IPR004387">
    <property type="entry name" value="Pept_M50_Zn"/>
</dbReference>
<organism evidence="13 14">
    <name type="scientific">Candidatus Shapirobacteria bacterium GW2011_GWE1_38_10</name>
    <dbReference type="NCBI Taxonomy" id="1618488"/>
    <lineage>
        <taxon>Bacteria</taxon>
        <taxon>Candidatus Shapironibacteriota</taxon>
    </lineage>
</organism>
<comment type="cofactor">
    <cofactor evidence="1">
        <name>Zn(2+)</name>
        <dbReference type="ChEBI" id="CHEBI:29105"/>
    </cofactor>
</comment>
<dbReference type="Gene3D" id="2.30.42.10">
    <property type="match status" value="1"/>
</dbReference>
<dbReference type="GO" id="GO:0006508">
    <property type="term" value="P:proteolysis"/>
    <property type="evidence" value="ECO:0007669"/>
    <property type="project" value="UniProtKB-KW"/>
</dbReference>
<dbReference type="SUPFAM" id="SSF50156">
    <property type="entry name" value="PDZ domain-like"/>
    <property type="match status" value="1"/>
</dbReference>
<feature type="domain" description="Peptidase M50" evidence="12">
    <location>
        <begin position="6"/>
        <end position="337"/>
    </location>
</feature>
<evidence type="ECO:0000313" key="14">
    <source>
        <dbReference type="Proteomes" id="UP000034231"/>
    </source>
</evidence>
<evidence type="ECO:0000256" key="3">
    <source>
        <dbReference type="ARBA" id="ARBA00007931"/>
    </source>
</evidence>
<keyword evidence="10 11" id="KW-0472">Membrane</keyword>
<accession>A0A0G0I537</accession>
<dbReference type="AlphaFoldDB" id="A0A0G0I537"/>